<dbReference type="Gene3D" id="1.25.40.10">
    <property type="entry name" value="Tetratricopeptide repeat domain"/>
    <property type="match status" value="1"/>
</dbReference>
<dbReference type="SUPFAM" id="SSF48452">
    <property type="entry name" value="TPR-like"/>
    <property type="match status" value="1"/>
</dbReference>
<dbReference type="Gene3D" id="1.10.260.40">
    <property type="entry name" value="lambda repressor-like DNA-binding domains"/>
    <property type="match status" value="1"/>
</dbReference>
<dbReference type="SUPFAM" id="SSF47413">
    <property type="entry name" value="lambda repressor-like DNA-binding domains"/>
    <property type="match status" value="1"/>
</dbReference>
<organism evidence="2 3">
    <name type="scientific">Clostridium innocuum</name>
    <dbReference type="NCBI Taxonomy" id="1522"/>
    <lineage>
        <taxon>Bacteria</taxon>
        <taxon>Bacillati</taxon>
        <taxon>Bacillota</taxon>
        <taxon>Clostridia</taxon>
        <taxon>Eubacteriales</taxon>
        <taxon>Clostridiaceae</taxon>
        <taxon>Clostridium</taxon>
    </lineage>
</organism>
<dbReference type="Pfam" id="PF13181">
    <property type="entry name" value="TPR_8"/>
    <property type="match status" value="1"/>
</dbReference>
<dbReference type="Proteomes" id="UP000030008">
    <property type="component" value="Unassembled WGS sequence"/>
</dbReference>
<evidence type="ECO:0000256" key="1">
    <source>
        <dbReference type="PROSITE-ProRule" id="PRU00339"/>
    </source>
</evidence>
<gene>
    <name evidence="2" type="ORF">CIAN88_00170</name>
</gene>
<reference evidence="2 3" key="1">
    <citation type="submission" date="2014-08" db="EMBL/GenBank/DDBJ databases">
        <title>Clostridium innocuum, an unnegligible vancomycin-resistant pathogen causing extra-intestinal infections.</title>
        <authorList>
            <person name="Feng Y."/>
            <person name="Chiu C.-H."/>
        </authorList>
    </citation>
    <scope>NUCLEOTIDE SEQUENCE [LARGE SCALE GENOMIC DNA]</scope>
    <source>
        <strain evidence="2 3">AN88</strain>
    </source>
</reference>
<dbReference type="InterPro" id="IPR001387">
    <property type="entry name" value="Cro/C1-type_HTH"/>
</dbReference>
<dbReference type="RefSeq" id="WP_044903322.1">
    <property type="nucleotide sequence ID" value="NZ_JQIF01000001.1"/>
</dbReference>
<name>A0A099IDI5_CLOIN</name>
<sequence>MDLRGFLVRCHRLQRNYSQEGLCRGICAVSYLSKLEQGKVQAADEIYQALFHRLGIVFQENQEWLAVWKEKLQELASAWFYGEQSEAFELEKQMENLLNSPLCVDALLIKALYTKEHADKPLASASVFLPYMQDAQRFLYHFLCAGQALQSREEQTLSAILAQLQEAQKYGGWSILYQMKGEVYALMGDYSQALHHHLKAYDLACEEGFLPCMIDASMHIANCYSAMHAEGVMLMYYERCEHLCRSSKNKQMQAHVWYNIGSTYQQWGDFQKALPLLLKAHQILDDTFLCCHKLALLYEQLNQKKEGLRYVQEMERQLDSHEADGRREIVQFVRYRYGTAVDAEVYIDCLYTLCDTSRYFHGFCQFHLSYLIAALKKKRRYKEVMKLMEETKFS</sequence>
<dbReference type="EMBL" id="JQIF01000001">
    <property type="protein sequence ID" value="KGJ55028.1"/>
    <property type="molecule type" value="Genomic_DNA"/>
</dbReference>
<protein>
    <submittedName>
        <fullName evidence="2">DNA-binding protein</fullName>
    </submittedName>
</protein>
<dbReference type="InterPro" id="IPR019734">
    <property type="entry name" value="TPR_rpt"/>
</dbReference>
<keyword evidence="1" id="KW-0802">TPR repeat</keyword>
<comment type="caution">
    <text evidence="2">The sequence shown here is derived from an EMBL/GenBank/DDBJ whole genome shotgun (WGS) entry which is preliminary data.</text>
</comment>
<evidence type="ECO:0000313" key="3">
    <source>
        <dbReference type="Proteomes" id="UP000030008"/>
    </source>
</evidence>
<dbReference type="CDD" id="cd00093">
    <property type="entry name" value="HTH_XRE"/>
    <property type="match status" value="1"/>
</dbReference>
<dbReference type="SMART" id="SM00028">
    <property type="entry name" value="TPR"/>
    <property type="match status" value="3"/>
</dbReference>
<accession>A0A099IDI5</accession>
<dbReference type="InterPro" id="IPR010982">
    <property type="entry name" value="Lambda_DNA-bd_dom_sf"/>
</dbReference>
<proteinExistence type="predicted"/>
<dbReference type="GO" id="GO:0003677">
    <property type="term" value="F:DNA binding"/>
    <property type="evidence" value="ECO:0007669"/>
    <property type="project" value="UniProtKB-KW"/>
</dbReference>
<keyword evidence="2" id="KW-0238">DNA-binding</keyword>
<dbReference type="PROSITE" id="PS50005">
    <property type="entry name" value="TPR"/>
    <property type="match status" value="1"/>
</dbReference>
<dbReference type="InterPro" id="IPR011990">
    <property type="entry name" value="TPR-like_helical_dom_sf"/>
</dbReference>
<feature type="repeat" description="TPR" evidence="1">
    <location>
        <begin position="254"/>
        <end position="287"/>
    </location>
</feature>
<evidence type="ECO:0000313" key="2">
    <source>
        <dbReference type="EMBL" id="KGJ55028.1"/>
    </source>
</evidence>
<dbReference type="AlphaFoldDB" id="A0A099IDI5"/>